<dbReference type="EMBL" id="BMYF01000021">
    <property type="protein sequence ID" value="GHB47756.1"/>
    <property type="molecule type" value="Genomic_DNA"/>
</dbReference>
<dbReference type="Gene3D" id="2.170.130.10">
    <property type="entry name" value="TonB-dependent receptor, plug domain"/>
    <property type="match status" value="1"/>
</dbReference>
<dbReference type="SUPFAM" id="SSF56935">
    <property type="entry name" value="Porins"/>
    <property type="match status" value="1"/>
</dbReference>
<sequence>MRKVFLAFVGWFMVLYTFAQTGSITGIVLDAQTKEPLPFCNVFINNTTIATTTDFDGAFTLTGIAEGDIEVGFSFIGYKAQQKTVTVKAGTSQSISINLAPTEQELSDVEIKASRDKAWERELKKFSDYFLGTDEIASSCEILNPWVIDFPENNSNTAFRAFAYQPIQIKNNALGYLLTFDLKEFQFTNQSYVIVGATRFEELEAPDNRTRNLWRANRLDTYLRSPANMFRAMIIGRHNQEGFYLYWDKPGGSESRNMRSDVFAEELGKSVIKYEPENLVSLGKKPGEYRLFLKGRIEIHYEKGYSKVNTYKDAPYPISWLEVNGNYVTVTSNGMVVNQKDVVFSGDMNKSKVGNLLPLDYSPSLAAQMQAQVVRDANSLQERIHLHTDRSYYYKGDQVFFKAYINYANPFNRRELSQVLYVELLSEDRDVILERKLKIENGVAVGDFRLPERLEGNAYYVRAFTQWNRNYGPDAYFVQALPVLDITQKILQPVQDPSRDLPVKVTFQAEPTELDKRTLVVLSLETKDANNRPIASNLSVSITDDRLALPNAVPSRIAENLAIKEVPAHITTEKFMHQVENTFSLSGMFKNEKGKATATPFTVYINNFEGELDWETEKDGSFILDEMDFYGPIDFSFLAVDKKGKGYGTFELTPKLKPPFFIPSHARMPTISDAGEQLFKERIAEVVLEEVKVEAVSSRSNKAIYGNADYVIAGESLMRGGNAADLLLGIKAYVPGMMVNSLGQVTLRGGATSVSNSLEPLVMLDGNVLPSSSAANVIRSINPNDVDRVEVVTRMLSIMGDMGRNGIIAIYLKKGNMQTADLLAGSPGLSSFVVEGFHPPSNFVQLDYGTLEDAPLYDERVTLYWNPYLITDSVTGKVQLAFYTNDLDSPKTVTVEGLTIDGQAIHATYTIPFRK</sequence>
<dbReference type="Proteomes" id="UP000642809">
    <property type="component" value="Unassembled WGS sequence"/>
</dbReference>
<gene>
    <name evidence="1" type="ORF">GCM10008106_30740</name>
</gene>
<protein>
    <recommendedName>
        <fullName evidence="3">TonB-dependent Receptor Plug Domain</fullName>
    </recommendedName>
</protein>
<name>A0A8J3D100_9BACT</name>
<dbReference type="InterPro" id="IPR008969">
    <property type="entry name" value="CarboxyPept-like_regulatory"/>
</dbReference>
<dbReference type="Gene3D" id="2.60.40.1120">
    <property type="entry name" value="Carboxypeptidase-like, regulatory domain"/>
    <property type="match status" value="1"/>
</dbReference>
<dbReference type="SUPFAM" id="SSF49464">
    <property type="entry name" value="Carboxypeptidase regulatory domain-like"/>
    <property type="match status" value="1"/>
</dbReference>
<dbReference type="AlphaFoldDB" id="A0A8J3D100"/>
<dbReference type="Pfam" id="PF13715">
    <property type="entry name" value="CarbopepD_reg_2"/>
    <property type="match status" value="1"/>
</dbReference>
<accession>A0A8J3D100</accession>
<dbReference type="Gene3D" id="2.60.40.1930">
    <property type="match status" value="1"/>
</dbReference>
<evidence type="ECO:0000313" key="1">
    <source>
        <dbReference type="EMBL" id="GHB47756.1"/>
    </source>
</evidence>
<dbReference type="InterPro" id="IPR037066">
    <property type="entry name" value="Plug_dom_sf"/>
</dbReference>
<comment type="caution">
    <text evidence="1">The sequence shown here is derived from an EMBL/GenBank/DDBJ whole genome shotgun (WGS) entry which is preliminary data.</text>
</comment>
<dbReference type="RefSeq" id="WP_189584674.1">
    <property type="nucleotide sequence ID" value="NZ_BMYF01000021.1"/>
</dbReference>
<proteinExistence type="predicted"/>
<evidence type="ECO:0008006" key="3">
    <source>
        <dbReference type="Google" id="ProtNLM"/>
    </source>
</evidence>
<reference evidence="1" key="1">
    <citation type="journal article" date="2014" name="Int. J. Syst. Evol. Microbiol.">
        <title>Complete genome sequence of Corynebacterium casei LMG S-19264T (=DSM 44701T), isolated from a smear-ripened cheese.</title>
        <authorList>
            <consortium name="US DOE Joint Genome Institute (JGI-PGF)"/>
            <person name="Walter F."/>
            <person name="Albersmeier A."/>
            <person name="Kalinowski J."/>
            <person name="Ruckert C."/>
        </authorList>
    </citation>
    <scope>NUCLEOTIDE SEQUENCE</scope>
    <source>
        <strain evidence="1">KCTC 23224</strain>
    </source>
</reference>
<reference evidence="1" key="2">
    <citation type="submission" date="2020-09" db="EMBL/GenBank/DDBJ databases">
        <authorList>
            <person name="Sun Q."/>
            <person name="Kim S."/>
        </authorList>
    </citation>
    <scope>NUCLEOTIDE SEQUENCE</scope>
    <source>
        <strain evidence="1">KCTC 23224</strain>
    </source>
</reference>
<evidence type="ECO:0000313" key="2">
    <source>
        <dbReference type="Proteomes" id="UP000642809"/>
    </source>
</evidence>
<organism evidence="1 2">
    <name type="scientific">Mongoliitalea lutea</name>
    <dbReference type="NCBI Taxonomy" id="849756"/>
    <lineage>
        <taxon>Bacteria</taxon>
        <taxon>Pseudomonadati</taxon>
        <taxon>Bacteroidota</taxon>
        <taxon>Cytophagia</taxon>
        <taxon>Cytophagales</taxon>
        <taxon>Cyclobacteriaceae</taxon>
        <taxon>Mongoliitalea</taxon>
    </lineage>
</organism>
<keyword evidence="2" id="KW-1185">Reference proteome</keyword>